<evidence type="ECO:0000256" key="6">
    <source>
        <dbReference type="ARBA" id="ARBA00022679"/>
    </source>
</evidence>
<dbReference type="InterPro" id="IPR036890">
    <property type="entry name" value="HATPase_C_sf"/>
</dbReference>
<dbReference type="InterPro" id="IPR005467">
    <property type="entry name" value="His_kinase_dom"/>
</dbReference>
<dbReference type="SUPFAM" id="SSF47226">
    <property type="entry name" value="Histidine-containing phosphotransfer domain, HPT domain"/>
    <property type="match status" value="1"/>
</dbReference>
<evidence type="ECO:0000259" key="21">
    <source>
        <dbReference type="PROSITE" id="PS50894"/>
    </source>
</evidence>
<feature type="transmembrane region" description="Helical" evidence="17">
    <location>
        <begin position="6"/>
        <end position="27"/>
    </location>
</feature>
<comment type="caution">
    <text evidence="22">The sequence shown here is derived from an EMBL/GenBank/DDBJ whole genome shotgun (WGS) entry which is preliminary data.</text>
</comment>
<evidence type="ECO:0000256" key="16">
    <source>
        <dbReference type="PROSITE-ProRule" id="PRU00169"/>
    </source>
</evidence>
<dbReference type="SMART" id="SM00304">
    <property type="entry name" value="HAMP"/>
    <property type="match status" value="1"/>
</dbReference>
<feature type="domain" description="Response regulatory" evidence="19">
    <location>
        <begin position="490"/>
        <end position="608"/>
    </location>
</feature>
<feature type="domain" description="Histidine kinase" evidence="18">
    <location>
        <begin position="247"/>
        <end position="468"/>
    </location>
</feature>
<keyword evidence="10" id="KW-0378">Hydrolase</keyword>
<dbReference type="PROSITE" id="PS50894">
    <property type="entry name" value="HPT"/>
    <property type="match status" value="1"/>
</dbReference>
<dbReference type="CDD" id="cd06225">
    <property type="entry name" value="HAMP"/>
    <property type="match status" value="1"/>
</dbReference>
<keyword evidence="6" id="KW-0808">Transferase</keyword>
<comment type="subcellular location">
    <subcellularLocation>
        <location evidence="2">Cell membrane</location>
        <topology evidence="2">Multi-pass membrane protein</topology>
    </subcellularLocation>
</comment>
<keyword evidence="11" id="KW-0067">ATP-binding</keyword>
<sequence length="769" mass="85864">MTLRTKTILGIAFIEIVVLAVLVVSAMDFMSTSNEKQLIQRANSSATMFAHAAKDAVISTDLATLDDLVNEFMTLEDVAYVRILRDGNELACAGDKALLERAMQNDESLGSVDDGIFDSRTPIEVGGKPYAYVDIGFETAPIKMMLQDAKKAIVGIASLEVVLVAFFSFVLGTYLTRGLSRLTSAVHRVRERGPGYQIQHHSKDELGEATRAFDDMSAKLEQNYQDLMSAREGAEQACNSKSRFLASMSHEIRTPMNGVLGILNILEETNLSKEQQKLVTTATESGHFLLSVINDILDFTRMESNTLILEHKTFDFRHCVESVADSFTPTAESQNLILHCYIEGDVPSKVCGDENRIKQILLNIIGNAMKFTHEGSITVKVSAERKDENKVQIHCQVQDTGIGINDQALRYLFDEFTMVDQTYSRTKEGSGLGLAICRRLCNLMDGEVTVESQPDVGSTFTFDITLEMSDELISSPIAVHRQDLINHNVRVLVAEDNRANQLVIREMFKRLGVDIDIAENGLEAVEMSTQYQYDIIFMDISMPQMDGMQACQKIRQFEQGQSNQTTIIALTAHSLAGDKEKFLESGMDDYLSKPIRLSQLVEKINLFLTEEQNTASVQKSDPLRLKEQHDAHITKVTPQHNENKETLDLELVDEIIIKQVIEDTSAEVLPILIDHYIEESETRLTKIYQAMAAADKDVLEFESHTLGSSALALGNRTLSNLARKIEHLCLDGQHERAFTYKGELEQIAVASIEAIKERKQQGFNEPTAN</sequence>
<evidence type="ECO:0000256" key="5">
    <source>
        <dbReference type="ARBA" id="ARBA00022553"/>
    </source>
</evidence>
<dbReference type="SMART" id="SM00387">
    <property type="entry name" value="HATPase_c"/>
    <property type="match status" value="1"/>
</dbReference>
<dbReference type="InterPro" id="IPR036641">
    <property type="entry name" value="HPT_dom_sf"/>
</dbReference>
<name>A0A432CYN6_9VIBR</name>
<evidence type="ECO:0000256" key="1">
    <source>
        <dbReference type="ARBA" id="ARBA00000085"/>
    </source>
</evidence>
<dbReference type="SMART" id="SM00448">
    <property type="entry name" value="REC"/>
    <property type="match status" value="1"/>
</dbReference>
<keyword evidence="9 22" id="KW-0418">Kinase</keyword>
<dbReference type="PROSITE" id="PS50885">
    <property type="entry name" value="HAMP"/>
    <property type="match status" value="1"/>
</dbReference>
<evidence type="ECO:0000256" key="2">
    <source>
        <dbReference type="ARBA" id="ARBA00004651"/>
    </source>
</evidence>
<feature type="modified residue" description="4-aspartylphosphate" evidence="16">
    <location>
        <position position="539"/>
    </location>
</feature>
<organism evidence="22 23">
    <name type="scientific">Vibrio aquaticus</name>
    <dbReference type="NCBI Taxonomy" id="2496559"/>
    <lineage>
        <taxon>Bacteria</taxon>
        <taxon>Pseudomonadati</taxon>
        <taxon>Pseudomonadota</taxon>
        <taxon>Gammaproteobacteria</taxon>
        <taxon>Vibrionales</taxon>
        <taxon>Vibrionaceae</taxon>
        <taxon>Vibrio</taxon>
    </lineage>
</organism>
<dbReference type="CDD" id="cd17546">
    <property type="entry name" value="REC_hyHK_CKI1_RcsC-like"/>
    <property type="match status" value="1"/>
</dbReference>
<dbReference type="Pfam" id="PF02518">
    <property type="entry name" value="HATPase_c"/>
    <property type="match status" value="1"/>
</dbReference>
<dbReference type="Pfam" id="PF01627">
    <property type="entry name" value="Hpt"/>
    <property type="match status" value="1"/>
</dbReference>
<dbReference type="Proteomes" id="UP000268973">
    <property type="component" value="Unassembled WGS sequence"/>
</dbReference>
<dbReference type="InterPro" id="IPR008207">
    <property type="entry name" value="Sig_transdc_His_kin_Hpt_dom"/>
</dbReference>
<keyword evidence="13" id="KW-0902">Two-component regulatory system</keyword>
<keyword evidence="4" id="KW-1003">Cell membrane</keyword>
<dbReference type="CDD" id="cd00082">
    <property type="entry name" value="HisKA"/>
    <property type="match status" value="1"/>
</dbReference>
<feature type="modified residue" description="Phosphohistidine" evidence="15">
    <location>
        <position position="704"/>
    </location>
</feature>
<dbReference type="SMART" id="SM00388">
    <property type="entry name" value="HisKA"/>
    <property type="match status" value="1"/>
</dbReference>
<dbReference type="InterPro" id="IPR003594">
    <property type="entry name" value="HATPase_dom"/>
</dbReference>
<evidence type="ECO:0000256" key="7">
    <source>
        <dbReference type="ARBA" id="ARBA00022692"/>
    </source>
</evidence>
<evidence type="ECO:0000256" key="3">
    <source>
        <dbReference type="ARBA" id="ARBA00012438"/>
    </source>
</evidence>
<reference evidence="22 23" key="1">
    <citation type="submission" date="2018-12" db="EMBL/GenBank/DDBJ databases">
        <title>Vibrio sp. isolated from China Sea.</title>
        <authorList>
            <person name="Li Y."/>
        </authorList>
    </citation>
    <scope>NUCLEOTIDE SEQUENCE [LARGE SCALE GENOMIC DNA]</scope>
    <source>
        <strain evidence="22 23">BEI207</strain>
    </source>
</reference>
<evidence type="ECO:0000259" key="20">
    <source>
        <dbReference type="PROSITE" id="PS50885"/>
    </source>
</evidence>
<dbReference type="RefSeq" id="WP_126573961.1">
    <property type="nucleotide sequence ID" value="NZ_RXZH01000002.1"/>
</dbReference>
<dbReference type="GO" id="GO:0005524">
    <property type="term" value="F:ATP binding"/>
    <property type="evidence" value="ECO:0007669"/>
    <property type="project" value="UniProtKB-KW"/>
</dbReference>
<dbReference type="AlphaFoldDB" id="A0A432CYN6"/>
<dbReference type="PROSITE" id="PS50109">
    <property type="entry name" value="HIS_KIN"/>
    <property type="match status" value="1"/>
</dbReference>
<dbReference type="Gene3D" id="1.10.287.130">
    <property type="match status" value="1"/>
</dbReference>
<dbReference type="InterPro" id="IPR011006">
    <property type="entry name" value="CheY-like_superfamily"/>
</dbReference>
<dbReference type="Pfam" id="PF00672">
    <property type="entry name" value="HAMP"/>
    <property type="match status" value="1"/>
</dbReference>
<keyword evidence="23" id="KW-1185">Reference proteome</keyword>
<keyword evidence="7 17" id="KW-0812">Transmembrane</keyword>
<evidence type="ECO:0000256" key="12">
    <source>
        <dbReference type="ARBA" id="ARBA00022989"/>
    </source>
</evidence>
<evidence type="ECO:0000256" key="13">
    <source>
        <dbReference type="ARBA" id="ARBA00023012"/>
    </source>
</evidence>
<dbReference type="InterPro" id="IPR003660">
    <property type="entry name" value="HAMP_dom"/>
</dbReference>
<dbReference type="Gene3D" id="3.40.50.2300">
    <property type="match status" value="1"/>
</dbReference>
<dbReference type="SUPFAM" id="SSF158472">
    <property type="entry name" value="HAMP domain-like"/>
    <property type="match status" value="1"/>
</dbReference>
<keyword evidence="12 17" id="KW-1133">Transmembrane helix</keyword>
<dbReference type="Gene3D" id="3.30.565.10">
    <property type="entry name" value="Histidine kinase-like ATPase, C-terminal domain"/>
    <property type="match status" value="1"/>
</dbReference>
<dbReference type="EC" id="2.7.13.3" evidence="3"/>
<dbReference type="GO" id="GO:0000155">
    <property type="term" value="F:phosphorelay sensor kinase activity"/>
    <property type="evidence" value="ECO:0007669"/>
    <property type="project" value="InterPro"/>
</dbReference>
<feature type="transmembrane region" description="Helical" evidence="17">
    <location>
        <begin position="152"/>
        <end position="175"/>
    </location>
</feature>
<dbReference type="SUPFAM" id="SSF52172">
    <property type="entry name" value="CheY-like"/>
    <property type="match status" value="1"/>
</dbReference>
<evidence type="ECO:0000256" key="4">
    <source>
        <dbReference type="ARBA" id="ARBA00022475"/>
    </source>
</evidence>
<dbReference type="CDD" id="cd16922">
    <property type="entry name" value="HATPase_EvgS-ArcB-TorS-like"/>
    <property type="match status" value="1"/>
</dbReference>
<dbReference type="SUPFAM" id="SSF47384">
    <property type="entry name" value="Homodimeric domain of signal transducing histidine kinase"/>
    <property type="match status" value="1"/>
</dbReference>
<protein>
    <recommendedName>
        <fullName evidence="3">histidine kinase</fullName>
        <ecNumber evidence="3">2.7.13.3</ecNumber>
    </recommendedName>
</protein>
<dbReference type="Gene3D" id="1.20.120.160">
    <property type="entry name" value="HPT domain"/>
    <property type="match status" value="1"/>
</dbReference>
<dbReference type="EMBL" id="RXZH01000002">
    <property type="protein sequence ID" value="RTZ16943.1"/>
    <property type="molecule type" value="Genomic_DNA"/>
</dbReference>
<evidence type="ECO:0000313" key="23">
    <source>
        <dbReference type="Proteomes" id="UP000268973"/>
    </source>
</evidence>
<keyword evidence="5 16" id="KW-0597">Phosphoprotein</keyword>
<dbReference type="OrthoDB" id="9810730at2"/>
<dbReference type="InterPro" id="IPR036097">
    <property type="entry name" value="HisK_dim/P_sf"/>
</dbReference>
<evidence type="ECO:0000256" key="10">
    <source>
        <dbReference type="ARBA" id="ARBA00022801"/>
    </source>
</evidence>
<keyword evidence="14 17" id="KW-0472">Membrane</keyword>
<evidence type="ECO:0000256" key="17">
    <source>
        <dbReference type="SAM" id="Phobius"/>
    </source>
</evidence>
<evidence type="ECO:0000259" key="18">
    <source>
        <dbReference type="PROSITE" id="PS50109"/>
    </source>
</evidence>
<evidence type="ECO:0000256" key="14">
    <source>
        <dbReference type="ARBA" id="ARBA00023136"/>
    </source>
</evidence>
<dbReference type="FunFam" id="3.30.565.10:FF:000010">
    <property type="entry name" value="Sensor histidine kinase RcsC"/>
    <property type="match status" value="1"/>
</dbReference>
<dbReference type="PANTHER" id="PTHR45339">
    <property type="entry name" value="HYBRID SIGNAL TRANSDUCTION HISTIDINE KINASE J"/>
    <property type="match status" value="1"/>
</dbReference>
<gene>
    <name evidence="22" type="ORF">EJ063_08435</name>
</gene>
<evidence type="ECO:0000259" key="19">
    <source>
        <dbReference type="PROSITE" id="PS50110"/>
    </source>
</evidence>
<evidence type="ECO:0000256" key="9">
    <source>
        <dbReference type="ARBA" id="ARBA00022777"/>
    </source>
</evidence>
<dbReference type="InterPro" id="IPR004358">
    <property type="entry name" value="Sig_transdc_His_kin-like_C"/>
</dbReference>
<dbReference type="SUPFAM" id="SSF55874">
    <property type="entry name" value="ATPase domain of HSP90 chaperone/DNA topoisomerase II/histidine kinase"/>
    <property type="match status" value="1"/>
</dbReference>
<dbReference type="FunFam" id="1.10.287.130:FF:000004">
    <property type="entry name" value="Ethylene receptor 1"/>
    <property type="match status" value="1"/>
</dbReference>
<dbReference type="InterPro" id="IPR001789">
    <property type="entry name" value="Sig_transdc_resp-reg_receiver"/>
</dbReference>
<dbReference type="GO" id="GO:0016787">
    <property type="term" value="F:hydrolase activity"/>
    <property type="evidence" value="ECO:0007669"/>
    <property type="project" value="UniProtKB-KW"/>
</dbReference>
<keyword evidence="8" id="KW-0547">Nucleotide-binding</keyword>
<dbReference type="PRINTS" id="PR00344">
    <property type="entry name" value="BCTRLSENSOR"/>
</dbReference>
<feature type="domain" description="HPt" evidence="21">
    <location>
        <begin position="665"/>
        <end position="762"/>
    </location>
</feature>
<dbReference type="Pfam" id="PF00512">
    <property type="entry name" value="HisKA"/>
    <property type="match status" value="1"/>
</dbReference>
<accession>A0A432CYN6</accession>
<dbReference type="GO" id="GO:0005886">
    <property type="term" value="C:plasma membrane"/>
    <property type="evidence" value="ECO:0007669"/>
    <property type="project" value="UniProtKB-SubCell"/>
</dbReference>
<evidence type="ECO:0000256" key="8">
    <source>
        <dbReference type="ARBA" id="ARBA00022741"/>
    </source>
</evidence>
<evidence type="ECO:0000256" key="11">
    <source>
        <dbReference type="ARBA" id="ARBA00022840"/>
    </source>
</evidence>
<evidence type="ECO:0000256" key="15">
    <source>
        <dbReference type="PROSITE-ProRule" id="PRU00110"/>
    </source>
</evidence>
<proteinExistence type="predicted"/>
<feature type="domain" description="HAMP" evidence="20">
    <location>
        <begin position="173"/>
        <end position="225"/>
    </location>
</feature>
<dbReference type="PANTHER" id="PTHR45339:SF1">
    <property type="entry name" value="HYBRID SIGNAL TRANSDUCTION HISTIDINE KINASE J"/>
    <property type="match status" value="1"/>
</dbReference>
<dbReference type="Gene3D" id="6.10.340.10">
    <property type="match status" value="1"/>
</dbReference>
<dbReference type="InterPro" id="IPR003661">
    <property type="entry name" value="HisK_dim/P_dom"/>
</dbReference>
<dbReference type="PROSITE" id="PS50110">
    <property type="entry name" value="RESPONSE_REGULATORY"/>
    <property type="match status" value="1"/>
</dbReference>
<comment type="catalytic activity">
    <reaction evidence="1">
        <text>ATP + protein L-histidine = ADP + protein N-phospho-L-histidine.</text>
        <dbReference type="EC" id="2.7.13.3"/>
    </reaction>
</comment>
<evidence type="ECO:0000313" key="22">
    <source>
        <dbReference type="EMBL" id="RTZ16943.1"/>
    </source>
</evidence>
<dbReference type="Pfam" id="PF00072">
    <property type="entry name" value="Response_reg"/>
    <property type="match status" value="1"/>
</dbReference>